<feature type="domain" description="Glycosyltransferase RgtA/B/C/D-like" evidence="9">
    <location>
        <begin position="61"/>
        <end position="220"/>
    </location>
</feature>
<comment type="subcellular location">
    <subcellularLocation>
        <location evidence="1">Cell membrane</location>
        <topology evidence="1">Multi-pass membrane protein</topology>
    </subcellularLocation>
</comment>
<keyword evidence="7 8" id="KW-0472">Membrane</keyword>
<evidence type="ECO:0000256" key="8">
    <source>
        <dbReference type="SAM" id="Phobius"/>
    </source>
</evidence>
<dbReference type="EMBL" id="JBHUIP010000014">
    <property type="protein sequence ID" value="MFD2264840.1"/>
    <property type="molecule type" value="Genomic_DNA"/>
</dbReference>
<sequence>MSVDTKPQDDMPPEVFRFGVSLLFLVTASRLLVNSNEFYPLHGDEAQYWLWAQELSFGYYSKPPLIAWIIGAFTGLLGDREFVVRLASPLLHLGTALLIYGIGNRLFSRRVGFWGSLTYILIPGVSWSSLLISTDPPLLFCWALSLYALVRAVEAPQKLKWWLVGGVAFGVGLLAKYAMVYFLAGLLLWVVAKRRDLLRMPGLWLMIAVGLAVLSPNLIWNAMNGGATLAHTADNADLGHGVRLDPAKLGDFIAGQLGVFGPITFAALVGLIVVRFKTLWKAEATALLLCLILPSLVLMTGLSMLSRANANWAAVSYVGGSVLVAAMLAEGKRGRMVLIAATVLHVVAMGIGYTYHDLARMAGVEIPYKSDPTRRFQGGRTIGRAVAGVLAERGMPVLMTDQRLLYAQLAYYARPRKQVQWDANGRTDSQFEMENPASQAREDTILYVTRSNQPGALQHFREQERIGAITVPLGKGASETYHLFLLRGLTDPPSKG</sequence>
<organism evidence="10 11">
    <name type="scientific">Lacibacterium aquatile</name>
    <dbReference type="NCBI Taxonomy" id="1168082"/>
    <lineage>
        <taxon>Bacteria</taxon>
        <taxon>Pseudomonadati</taxon>
        <taxon>Pseudomonadota</taxon>
        <taxon>Alphaproteobacteria</taxon>
        <taxon>Rhodospirillales</taxon>
        <taxon>Rhodospirillaceae</taxon>
    </lineage>
</organism>
<feature type="transmembrane region" description="Helical" evidence="8">
    <location>
        <begin position="286"/>
        <end position="305"/>
    </location>
</feature>
<evidence type="ECO:0000313" key="10">
    <source>
        <dbReference type="EMBL" id="MFD2264840.1"/>
    </source>
</evidence>
<feature type="transmembrane region" description="Helical" evidence="8">
    <location>
        <begin position="15"/>
        <end position="33"/>
    </location>
</feature>
<evidence type="ECO:0000313" key="11">
    <source>
        <dbReference type="Proteomes" id="UP001597295"/>
    </source>
</evidence>
<feature type="transmembrane region" description="Helical" evidence="8">
    <location>
        <begin position="253"/>
        <end position="274"/>
    </location>
</feature>
<comment type="caution">
    <text evidence="10">The sequence shown here is derived from an EMBL/GenBank/DDBJ whole genome shotgun (WGS) entry which is preliminary data.</text>
</comment>
<dbReference type="InterPro" id="IPR038731">
    <property type="entry name" value="RgtA/B/C-like"/>
</dbReference>
<dbReference type="InterPro" id="IPR050297">
    <property type="entry name" value="LipidA_mod_glycosyltrf_83"/>
</dbReference>
<accession>A0ABW5DWH4</accession>
<keyword evidence="4 10" id="KW-0808">Transferase</keyword>
<evidence type="ECO:0000259" key="9">
    <source>
        <dbReference type="Pfam" id="PF13231"/>
    </source>
</evidence>
<evidence type="ECO:0000256" key="2">
    <source>
        <dbReference type="ARBA" id="ARBA00022475"/>
    </source>
</evidence>
<feature type="transmembrane region" description="Helical" evidence="8">
    <location>
        <begin position="311"/>
        <end position="329"/>
    </location>
</feature>
<proteinExistence type="predicted"/>
<keyword evidence="3 10" id="KW-0328">Glycosyltransferase</keyword>
<dbReference type="Proteomes" id="UP001597295">
    <property type="component" value="Unassembled WGS sequence"/>
</dbReference>
<keyword evidence="5 8" id="KW-0812">Transmembrane</keyword>
<dbReference type="GO" id="GO:0016757">
    <property type="term" value="F:glycosyltransferase activity"/>
    <property type="evidence" value="ECO:0007669"/>
    <property type="project" value="UniProtKB-KW"/>
</dbReference>
<evidence type="ECO:0000256" key="7">
    <source>
        <dbReference type="ARBA" id="ARBA00023136"/>
    </source>
</evidence>
<feature type="transmembrane region" description="Helical" evidence="8">
    <location>
        <begin position="90"/>
        <end position="107"/>
    </location>
</feature>
<feature type="transmembrane region" description="Helical" evidence="8">
    <location>
        <begin position="203"/>
        <end position="220"/>
    </location>
</feature>
<feature type="transmembrane region" description="Helical" evidence="8">
    <location>
        <begin position="59"/>
        <end position="78"/>
    </location>
</feature>
<evidence type="ECO:0000256" key="4">
    <source>
        <dbReference type="ARBA" id="ARBA00022679"/>
    </source>
</evidence>
<dbReference type="PANTHER" id="PTHR33908:SF11">
    <property type="entry name" value="MEMBRANE PROTEIN"/>
    <property type="match status" value="1"/>
</dbReference>
<reference evidence="11" key="1">
    <citation type="journal article" date="2019" name="Int. J. Syst. Evol. Microbiol.">
        <title>The Global Catalogue of Microorganisms (GCM) 10K type strain sequencing project: providing services to taxonomists for standard genome sequencing and annotation.</title>
        <authorList>
            <consortium name="The Broad Institute Genomics Platform"/>
            <consortium name="The Broad Institute Genome Sequencing Center for Infectious Disease"/>
            <person name="Wu L."/>
            <person name="Ma J."/>
        </authorList>
    </citation>
    <scope>NUCLEOTIDE SEQUENCE [LARGE SCALE GENOMIC DNA]</scope>
    <source>
        <strain evidence="11">CGMCC 1.19062</strain>
    </source>
</reference>
<evidence type="ECO:0000256" key="3">
    <source>
        <dbReference type="ARBA" id="ARBA00022676"/>
    </source>
</evidence>
<evidence type="ECO:0000256" key="5">
    <source>
        <dbReference type="ARBA" id="ARBA00022692"/>
    </source>
</evidence>
<feature type="transmembrane region" description="Helical" evidence="8">
    <location>
        <begin position="336"/>
        <end position="355"/>
    </location>
</feature>
<feature type="transmembrane region" description="Helical" evidence="8">
    <location>
        <begin position="113"/>
        <end position="132"/>
    </location>
</feature>
<protein>
    <submittedName>
        <fullName evidence="10">ArnT family glycosyltransferase</fullName>
        <ecNumber evidence="10">2.4.-.-</ecNumber>
    </submittedName>
</protein>
<evidence type="ECO:0000256" key="6">
    <source>
        <dbReference type="ARBA" id="ARBA00022989"/>
    </source>
</evidence>
<keyword evidence="11" id="KW-1185">Reference proteome</keyword>
<feature type="transmembrane region" description="Helical" evidence="8">
    <location>
        <begin position="161"/>
        <end position="191"/>
    </location>
</feature>
<dbReference type="RefSeq" id="WP_379877975.1">
    <property type="nucleotide sequence ID" value="NZ_JBHUIP010000014.1"/>
</dbReference>
<keyword evidence="6 8" id="KW-1133">Transmembrane helix</keyword>
<name>A0ABW5DWH4_9PROT</name>
<evidence type="ECO:0000256" key="1">
    <source>
        <dbReference type="ARBA" id="ARBA00004651"/>
    </source>
</evidence>
<dbReference type="EC" id="2.4.-.-" evidence="10"/>
<gene>
    <name evidence="10" type="ORF">ACFSM5_18180</name>
</gene>
<keyword evidence="2" id="KW-1003">Cell membrane</keyword>
<dbReference type="PANTHER" id="PTHR33908">
    <property type="entry name" value="MANNOSYLTRANSFERASE YKCB-RELATED"/>
    <property type="match status" value="1"/>
</dbReference>
<dbReference type="Pfam" id="PF13231">
    <property type="entry name" value="PMT_2"/>
    <property type="match status" value="1"/>
</dbReference>